<name>A0ABT3GJ07_9BACT</name>
<dbReference type="InterPro" id="IPR029060">
    <property type="entry name" value="PIN-like_dom_sf"/>
</dbReference>
<keyword evidence="1" id="KW-1277">Toxin-antitoxin system</keyword>
<evidence type="ECO:0000256" key="1">
    <source>
        <dbReference type="ARBA" id="ARBA00022649"/>
    </source>
</evidence>
<evidence type="ECO:0000313" key="6">
    <source>
        <dbReference type="EMBL" id="MCW1923466.1"/>
    </source>
</evidence>
<evidence type="ECO:0000313" key="7">
    <source>
        <dbReference type="Proteomes" id="UP001320876"/>
    </source>
</evidence>
<dbReference type="RefSeq" id="WP_264487571.1">
    <property type="nucleotide sequence ID" value="NZ_JAPDDT010000004.1"/>
</dbReference>
<gene>
    <name evidence="6" type="ORF">OKA05_12955</name>
</gene>
<keyword evidence="5" id="KW-0460">Magnesium</keyword>
<dbReference type="InterPro" id="IPR051749">
    <property type="entry name" value="PINc/VapC_TA_RNase"/>
</dbReference>
<dbReference type="PANTHER" id="PTHR42740:SF1">
    <property type="entry name" value="RIBONUCLEASE VAPC3"/>
    <property type="match status" value="1"/>
</dbReference>
<keyword evidence="2" id="KW-0540">Nuclease</keyword>
<dbReference type="EMBL" id="JAPDDT010000004">
    <property type="protein sequence ID" value="MCW1923466.1"/>
    <property type="molecule type" value="Genomic_DNA"/>
</dbReference>
<keyword evidence="3" id="KW-0479">Metal-binding</keyword>
<evidence type="ECO:0000256" key="3">
    <source>
        <dbReference type="ARBA" id="ARBA00022723"/>
    </source>
</evidence>
<sequence>MVLIDSSAWVEFFRKKGDLGVKLAVANLRNEMQAAVCGPVAMEILGGALEEHREAIGRDFSLLPWLRTDERLWLDSAAHYAKLRTHAVTAPWNDVLIATFSLWKGCRLYAPDKHFALMAPILGLRLYEPGPNGNYSPERDASL</sequence>
<proteinExistence type="predicted"/>
<accession>A0ABT3GJ07</accession>
<evidence type="ECO:0000256" key="2">
    <source>
        <dbReference type="ARBA" id="ARBA00022722"/>
    </source>
</evidence>
<dbReference type="PANTHER" id="PTHR42740">
    <property type="entry name" value="RIBONUCLEASE VAPC3"/>
    <property type="match status" value="1"/>
</dbReference>
<dbReference type="Gene3D" id="3.40.50.1010">
    <property type="entry name" value="5'-nuclease"/>
    <property type="match status" value="1"/>
</dbReference>
<reference evidence="6 7" key="1">
    <citation type="submission" date="2022-10" db="EMBL/GenBank/DDBJ databases">
        <title>Luteolibacter arcticus strain CCTCC AB 2014275, whole genome shotgun sequencing project.</title>
        <authorList>
            <person name="Zhao G."/>
            <person name="Shen L."/>
        </authorList>
    </citation>
    <scope>NUCLEOTIDE SEQUENCE [LARGE SCALE GENOMIC DNA]</scope>
    <source>
        <strain evidence="6 7">CCTCC AB 2014275</strain>
    </source>
</reference>
<protein>
    <submittedName>
        <fullName evidence="6">Uncharacterized protein</fullName>
    </submittedName>
</protein>
<evidence type="ECO:0000256" key="4">
    <source>
        <dbReference type="ARBA" id="ARBA00022801"/>
    </source>
</evidence>
<evidence type="ECO:0000256" key="5">
    <source>
        <dbReference type="ARBA" id="ARBA00022842"/>
    </source>
</evidence>
<keyword evidence="4" id="KW-0378">Hydrolase</keyword>
<dbReference type="Proteomes" id="UP001320876">
    <property type="component" value="Unassembled WGS sequence"/>
</dbReference>
<organism evidence="6 7">
    <name type="scientific">Luteolibacter arcticus</name>
    <dbReference type="NCBI Taxonomy" id="1581411"/>
    <lineage>
        <taxon>Bacteria</taxon>
        <taxon>Pseudomonadati</taxon>
        <taxon>Verrucomicrobiota</taxon>
        <taxon>Verrucomicrobiia</taxon>
        <taxon>Verrucomicrobiales</taxon>
        <taxon>Verrucomicrobiaceae</taxon>
        <taxon>Luteolibacter</taxon>
    </lineage>
</organism>
<comment type="caution">
    <text evidence="6">The sequence shown here is derived from an EMBL/GenBank/DDBJ whole genome shotgun (WGS) entry which is preliminary data.</text>
</comment>
<dbReference type="SUPFAM" id="SSF88723">
    <property type="entry name" value="PIN domain-like"/>
    <property type="match status" value="1"/>
</dbReference>
<keyword evidence="7" id="KW-1185">Reference proteome</keyword>